<dbReference type="Proteomes" id="UP000467840">
    <property type="component" value="Chromosome 14"/>
</dbReference>
<comment type="caution">
    <text evidence="6">The sequence shown here is derived from an EMBL/GenBank/DDBJ whole genome shotgun (WGS) entry which is preliminary data.</text>
</comment>
<reference evidence="6 7" key="1">
    <citation type="journal article" date="2020" name="Mol. Plant">
        <title>The Chromosome-Based Rubber Tree Genome Provides New Insights into Spurge Genome Evolution and Rubber Biosynthesis.</title>
        <authorList>
            <person name="Liu J."/>
            <person name="Shi C."/>
            <person name="Shi C.C."/>
            <person name="Li W."/>
            <person name="Zhang Q.J."/>
            <person name="Zhang Y."/>
            <person name="Li K."/>
            <person name="Lu H.F."/>
            <person name="Shi C."/>
            <person name="Zhu S.T."/>
            <person name="Xiao Z.Y."/>
            <person name="Nan H."/>
            <person name="Yue Y."/>
            <person name="Zhu X.G."/>
            <person name="Wu Y."/>
            <person name="Hong X.N."/>
            <person name="Fan G.Y."/>
            <person name="Tong Y."/>
            <person name="Zhang D."/>
            <person name="Mao C.L."/>
            <person name="Liu Y.L."/>
            <person name="Hao S.J."/>
            <person name="Liu W.Q."/>
            <person name="Lv M.Q."/>
            <person name="Zhang H.B."/>
            <person name="Liu Y."/>
            <person name="Hu-Tang G.R."/>
            <person name="Wang J.P."/>
            <person name="Wang J.H."/>
            <person name="Sun Y.H."/>
            <person name="Ni S.B."/>
            <person name="Chen W.B."/>
            <person name="Zhang X.C."/>
            <person name="Jiao Y.N."/>
            <person name="Eichler E.E."/>
            <person name="Li G.H."/>
            <person name="Liu X."/>
            <person name="Gao L.Z."/>
        </authorList>
    </citation>
    <scope>NUCLEOTIDE SEQUENCE [LARGE SCALE GENOMIC DNA]</scope>
    <source>
        <strain evidence="7">cv. GT1</strain>
        <tissue evidence="6">Leaf</tissue>
    </source>
</reference>
<dbReference type="InterPro" id="IPR016140">
    <property type="entry name" value="Bifunc_inhib/LTP/seed_store"/>
</dbReference>
<dbReference type="GO" id="GO:0006869">
    <property type="term" value="P:lipid transport"/>
    <property type="evidence" value="ECO:0007669"/>
    <property type="project" value="InterPro"/>
</dbReference>
<dbReference type="GO" id="GO:0008289">
    <property type="term" value="F:lipid binding"/>
    <property type="evidence" value="ECO:0007669"/>
    <property type="project" value="UniProtKB-KW"/>
</dbReference>
<keyword evidence="3" id="KW-0813">Transport</keyword>
<gene>
    <name evidence="6" type="ORF">GH714_019224</name>
</gene>
<feature type="chain" id="PRO_5025401592" description="Non-specific lipid-transfer protein" evidence="4">
    <location>
        <begin position="18"/>
        <end position="108"/>
    </location>
</feature>
<dbReference type="EMBL" id="JAAGAX010000006">
    <property type="protein sequence ID" value="KAF2311030.1"/>
    <property type="molecule type" value="Genomic_DNA"/>
</dbReference>
<evidence type="ECO:0000256" key="3">
    <source>
        <dbReference type="RuleBase" id="RU000628"/>
    </source>
</evidence>
<dbReference type="SMART" id="SM00499">
    <property type="entry name" value="AAI"/>
    <property type="match status" value="1"/>
</dbReference>
<feature type="signal peptide" evidence="4">
    <location>
        <begin position="1"/>
        <end position="17"/>
    </location>
</feature>
<evidence type="ECO:0000256" key="1">
    <source>
        <dbReference type="ARBA" id="ARBA00009748"/>
    </source>
</evidence>
<comment type="function">
    <text evidence="3">Plant non-specific lipid-transfer proteins transfer phospholipids as well as galactolipids across membranes. May play a role in wax or cutin deposition in the cell walls of expanding epidermal cells and certain secretory tissues.</text>
</comment>
<keyword evidence="3" id="KW-0446">Lipid-binding</keyword>
<dbReference type="InterPro" id="IPR036312">
    <property type="entry name" value="Bifun_inhib/LTP/seed_sf"/>
</dbReference>
<keyword evidence="2" id="KW-1015">Disulfide bond</keyword>
<evidence type="ECO:0000313" key="6">
    <source>
        <dbReference type="EMBL" id="KAF2311030.1"/>
    </source>
</evidence>
<dbReference type="SUPFAM" id="SSF47699">
    <property type="entry name" value="Bifunctional inhibitor/lipid-transfer protein/seed storage 2S albumin"/>
    <property type="match status" value="1"/>
</dbReference>
<evidence type="ECO:0000259" key="5">
    <source>
        <dbReference type="SMART" id="SM00499"/>
    </source>
</evidence>
<protein>
    <recommendedName>
        <fullName evidence="3">Non-specific lipid-transfer protein</fullName>
    </recommendedName>
</protein>
<proteinExistence type="inferred from homology"/>
<evidence type="ECO:0000256" key="4">
    <source>
        <dbReference type="SAM" id="SignalP"/>
    </source>
</evidence>
<evidence type="ECO:0000256" key="2">
    <source>
        <dbReference type="ARBA" id="ARBA00023157"/>
    </source>
</evidence>
<dbReference type="PRINTS" id="PR00382">
    <property type="entry name" value="LIPIDTRNSFER"/>
</dbReference>
<dbReference type="AlphaFoldDB" id="A0A6A6MBJ8"/>
<comment type="similarity">
    <text evidence="1 3">Belongs to the plant LTP family.</text>
</comment>
<keyword evidence="7" id="KW-1185">Reference proteome</keyword>
<sequence>MLVVVAMVHFMVTPGKAIDCGKVSSCLAPCIPFLTGRDASPSTGCCGGVKNLNALAQTIADRRAACDCIKTAARYPNINADAASSLPKKCGIDFNIPISKSTNCQAIN</sequence>
<dbReference type="CDD" id="cd01960">
    <property type="entry name" value="nsLTP1"/>
    <property type="match status" value="1"/>
</dbReference>
<dbReference type="PANTHER" id="PTHR33076">
    <property type="entry name" value="NON-SPECIFIC LIPID-TRANSFER PROTEIN 2-RELATED"/>
    <property type="match status" value="1"/>
</dbReference>
<dbReference type="Pfam" id="PF00234">
    <property type="entry name" value="Tryp_alpha_amyl"/>
    <property type="match status" value="1"/>
</dbReference>
<organism evidence="6 7">
    <name type="scientific">Hevea brasiliensis</name>
    <name type="common">Para rubber tree</name>
    <name type="synonym">Siphonia brasiliensis</name>
    <dbReference type="NCBI Taxonomy" id="3981"/>
    <lineage>
        <taxon>Eukaryota</taxon>
        <taxon>Viridiplantae</taxon>
        <taxon>Streptophyta</taxon>
        <taxon>Embryophyta</taxon>
        <taxon>Tracheophyta</taxon>
        <taxon>Spermatophyta</taxon>
        <taxon>Magnoliopsida</taxon>
        <taxon>eudicotyledons</taxon>
        <taxon>Gunneridae</taxon>
        <taxon>Pentapetalae</taxon>
        <taxon>rosids</taxon>
        <taxon>fabids</taxon>
        <taxon>Malpighiales</taxon>
        <taxon>Euphorbiaceae</taxon>
        <taxon>Crotonoideae</taxon>
        <taxon>Micrandreae</taxon>
        <taxon>Hevea</taxon>
    </lineage>
</organism>
<keyword evidence="4" id="KW-0732">Signal</keyword>
<name>A0A6A6MBJ8_HEVBR</name>
<feature type="domain" description="Bifunctional inhibitor/plant lipid transfer protein/seed storage helical" evidence="5">
    <location>
        <begin position="20"/>
        <end position="104"/>
    </location>
</feature>
<evidence type="ECO:0000313" key="7">
    <source>
        <dbReference type="Proteomes" id="UP000467840"/>
    </source>
</evidence>
<accession>A0A6A6MBJ8</accession>
<dbReference type="InterPro" id="IPR000528">
    <property type="entry name" value="Plant_nsLTP"/>
</dbReference>
<dbReference type="Gene3D" id="1.10.110.10">
    <property type="entry name" value="Plant lipid-transfer and hydrophobic proteins"/>
    <property type="match status" value="1"/>
</dbReference>